<dbReference type="Proteomes" id="UP001057402">
    <property type="component" value="Chromosome 3"/>
</dbReference>
<protein>
    <submittedName>
        <fullName evidence="1">Uncharacterized protein</fullName>
    </submittedName>
</protein>
<reference evidence="2" key="1">
    <citation type="journal article" date="2023" name="Front. Plant Sci.">
        <title>Chromosomal-level genome assembly of Melastoma candidum provides insights into trichome evolution.</title>
        <authorList>
            <person name="Zhong Y."/>
            <person name="Wu W."/>
            <person name="Sun C."/>
            <person name="Zou P."/>
            <person name="Liu Y."/>
            <person name="Dai S."/>
            <person name="Zhou R."/>
        </authorList>
    </citation>
    <scope>NUCLEOTIDE SEQUENCE [LARGE SCALE GENOMIC DNA]</scope>
</reference>
<accession>A0ACB9RZG0</accession>
<dbReference type="EMBL" id="CM042882">
    <property type="protein sequence ID" value="KAI4383837.1"/>
    <property type="molecule type" value="Genomic_DNA"/>
</dbReference>
<gene>
    <name evidence="1" type="ORF">MLD38_009633</name>
</gene>
<evidence type="ECO:0000313" key="1">
    <source>
        <dbReference type="EMBL" id="KAI4383837.1"/>
    </source>
</evidence>
<sequence length="229" mass="25156">MKRMDLFCTSSASTAICTSLDHRSVVRHGTKPQAHLHADRVPRYPRSDHLPRIVKTQVPIPCTSYQLAITPRPKSHRDDGDRTSEQARRESSADASDVISLSPPGSPRYFLSDKPFVEPVSEPSRCTALVPVQPARHPVNSDGSPSVKASCSARTRDQVVVLRVSLHCKGCESKVRKHLSRMEGVRSFSIDGEKKVVTVKGEVTPLSLLESVSRVMKNTQLLSPSPSLS</sequence>
<name>A0ACB9RZG0_9MYRT</name>
<keyword evidence="2" id="KW-1185">Reference proteome</keyword>
<proteinExistence type="predicted"/>
<organism evidence="1 2">
    <name type="scientific">Melastoma candidum</name>
    <dbReference type="NCBI Taxonomy" id="119954"/>
    <lineage>
        <taxon>Eukaryota</taxon>
        <taxon>Viridiplantae</taxon>
        <taxon>Streptophyta</taxon>
        <taxon>Embryophyta</taxon>
        <taxon>Tracheophyta</taxon>
        <taxon>Spermatophyta</taxon>
        <taxon>Magnoliopsida</taxon>
        <taxon>eudicotyledons</taxon>
        <taxon>Gunneridae</taxon>
        <taxon>Pentapetalae</taxon>
        <taxon>rosids</taxon>
        <taxon>malvids</taxon>
        <taxon>Myrtales</taxon>
        <taxon>Melastomataceae</taxon>
        <taxon>Melastomatoideae</taxon>
        <taxon>Melastomateae</taxon>
        <taxon>Melastoma</taxon>
    </lineage>
</organism>
<evidence type="ECO:0000313" key="2">
    <source>
        <dbReference type="Proteomes" id="UP001057402"/>
    </source>
</evidence>
<comment type="caution">
    <text evidence="1">The sequence shown here is derived from an EMBL/GenBank/DDBJ whole genome shotgun (WGS) entry which is preliminary data.</text>
</comment>